<dbReference type="EMBL" id="DNNA01000220">
    <property type="protein sequence ID" value="HBC35348.1"/>
    <property type="molecule type" value="Genomic_DNA"/>
</dbReference>
<reference evidence="2 3" key="1">
    <citation type="journal article" date="2018" name="Nat. Biotechnol.">
        <title>A standardized bacterial taxonomy based on genome phylogeny substantially revises the tree of life.</title>
        <authorList>
            <person name="Parks D.H."/>
            <person name="Chuvochina M."/>
            <person name="Waite D.W."/>
            <person name="Rinke C."/>
            <person name="Skarshewski A."/>
            <person name="Chaumeil P.A."/>
            <person name="Hugenholtz P."/>
        </authorList>
    </citation>
    <scope>NUCLEOTIDE SEQUENCE [LARGE SCALE GENOMIC DNA]</scope>
    <source>
        <strain evidence="2">UBA9380</strain>
    </source>
</reference>
<name>A0A352IV65_9GAMM</name>
<evidence type="ECO:0000313" key="3">
    <source>
        <dbReference type="Proteomes" id="UP000263489"/>
    </source>
</evidence>
<evidence type="ECO:0000256" key="1">
    <source>
        <dbReference type="SAM" id="Phobius"/>
    </source>
</evidence>
<gene>
    <name evidence="2" type="primary">nhaB</name>
    <name evidence="2" type="ORF">DC045_13765</name>
</gene>
<keyword evidence="1" id="KW-1133">Transmembrane helix</keyword>
<dbReference type="InterPro" id="IPR004671">
    <property type="entry name" value="Na+/H+_antiporter_NhaB"/>
</dbReference>
<protein>
    <submittedName>
        <fullName evidence="2">Sodium/proton antiporter</fullName>
    </submittedName>
</protein>
<organism evidence="2 3">
    <name type="scientific">Marinobacter adhaerens</name>
    <dbReference type="NCBI Taxonomy" id="1033846"/>
    <lineage>
        <taxon>Bacteria</taxon>
        <taxon>Pseudomonadati</taxon>
        <taxon>Pseudomonadota</taxon>
        <taxon>Gammaproteobacteria</taxon>
        <taxon>Pseudomonadales</taxon>
        <taxon>Marinobacteraceae</taxon>
        <taxon>Marinobacter</taxon>
    </lineage>
</organism>
<feature type="transmembrane region" description="Helical" evidence="1">
    <location>
        <begin position="30"/>
        <end position="50"/>
    </location>
</feature>
<keyword evidence="1" id="KW-0472">Membrane</keyword>
<sequence>SVATPNGQAAFLFLLTSAIAPLVRLSYGKMVVMAFPYMLVMGGVGLYMVINHI</sequence>
<dbReference type="Pfam" id="PF06450">
    <property type="entry name" value="NhaB"/>
    <property type="match status" value="1"/>
</dbReference>
<dbReference type="GO" id="GO:0015385">
    <property type="term" value="F:sodium:proton antiporter activity"/>
    <property type="evidence" value="ECO:0007669"/>
    <property type="project" value="InterPro"/>
</dbReference>
<accession>A0A352IV65</accession>
<dbReference type="GO" id="GO:0016020">
    <property type="term" value="C:membrane"/>
    <property type="evidence" value="ECO:0007669"/>
    <property type="project" value="InterPro"/>
</dbReference>
<feature type="non-terminal residue" evidence="2">
    <location>
        <position position="1"/>
    </location>
</feature>
<dbReference type="Proteomes" id="UP000263489">
    <property type="component" value="Unassembled WGS sequence"/>
</dbReference>
<evidence type="ECO:0000313" key="2">
    <source>
        <dbReference type="EMBL" id="HBC35348.1"/>
    </source>
</evidence>
<dbReference type="AlphaFoldDB" id="A0A352IV65"/>
<keyword evidence="1" id="KW-0812">Transmembrane</keyword>
<proteinExistence type="predicted"/>
<feature type="transmembrane region" description="Helical" evidence="1">
    <location>
        <begin position="6"/>
        <end position="23"/>
    </location>
</feature>
<comment type="caution">
    <text evidence="2">The sequence shown here is derived from an EMBL/GenBank/DDBJ whole genome shotgun (WGS) entry which is preliminary data.</text>
</comment>